<dbReference type="Pfam" id="PF13603">
    <property type="entry name" value="tRNA-synt_1_2"/>
    <property type="match status" value="1"/>
</dbReference>
<dbReference type="InterPro" id="IPR025709">
    <property type="entry name" value="Leu_tRNA-synth_edit"/>
</dbReference>
<dbReference type="GO" id="GO:0004823">
    <property type="term" value="F:leucine-tRNA ligase activity"/>
    <property type="evidence" value="ECO:0007669"/>
    <property type="project" value="UniProtKB-EC"/>
</dbReference>
<keyword evidence="5" id="KW-0067">ATP-binding</keyword>
<dbReference type="PROSITE" id="PS00178">
    <property type="entry name" value="AA_TRNA_LIGASE_I"/>
    <property type="match status" value="1"/>
</dbReference>
<evidence type="ECO:0000256" key="3">
    <source>
        <dbReference type="ARBA" id="ARBA00022598"/>
    </source>
</evidence>
<organism evidence="10">
    <name type="scientific">marine metagenome</name>
    <dbReference type="NCBI Taxonomy" id="408172"/>
    <lineage>
        <taxon>unclassified sequences</taxon>
        <taxon>metagenomes</taxon>
        <taxon>ecological metagenomes</taxon>
    </lineage>
</organism>
<gene>
    <name evidence="10" type="ORF">METZ01_LOCUS188637</name>
</gene>
<dbReference type="Pfam" id="PF09334">
    <property type="entry name" value="tRNA-synt_1g"/>
    <property type="match status" value="1"/>
</dbReference>
<evidence type="ECO:0000313" key="10">
    <source>
        <dbReference type="EMBL" id="SVB35783.1"/>
    </source>
</evidence>
<dbReference type="GO" id="GO:0006429">
    <property type="term" value="P:leucyl-tRNA aminoacylation"/>
    <property type="evidence" value="ECO:0007669"/>
    <property type="project" value="InterPro"/>
</dbReference>
<reference evidence="10" key="1">
    <citation type="submission" date="2018-05" db="EMBL/GenBank/DDBJ databases">
        <authorList>
            <person name="Lanie J.A."/>
            <person name="Ng W.-L."/>
            <person name="Kazmierczak K.M."/>
            <person name="Andrzejewski T.M."/>
            <person name="Davidsen T.M."/>
            <person name="Wayne K.J."/>
            <person name="Tettelin H."/>
            <person name="Glass J.I."/>
            <person name="Rusch D."/>
            <person name="Podicherti R."/>
            <person name="Tsui H.-C.T."/>
            <person name="Winkler M.E."/>
        </authorList>
    </citation>
    <scope>NUCLEOTIDE SEQUENCE</scope>
</reference>
<feature type="domain" description="Leucyl-tRNA synthetase editing" evidence="9">
    <location>
        <begin position="243"/>
        <end position="330"/>
    </location>
</feature>
<evidence type="ECO:0000256" key="4">
    <source>
        <dbReference type="ARBA" id="ARBA00022741"/>
    </source>
</evidence>
<feature type="non-terminal residue" evidence="10">
    <location>
        <position position="333"/>
    </location>
</feature>
<dbReference type="AlphaFoldDB" id="A0A382DDR6"/>
<keyword evidence="4" id="KW-0547">Nucleotide-binding</keyword>
<dbReference type="EC" id="6.1.1.4" evidence="2"/>
<dbReference type="GO" id="GO:0005829">
    <property type="term" value="C:cytosol"/>
    <property type="evidence" value="ECO:0007669"/>
    <property type="project" value="TreeGrafter"/>
</dbReference>
<evidence type="ECO:0000256" key="5">
    <source>
        <dbReference type="ARBA" id="ARBA00022840"/>
    </source>
</evidence>
<dbReference type="Gene3D" id="3.40.50.620">
    <property type="entry name" value="HUPs"/>
    <property type="match status" value="1"/>
</dbReference>
<dbReference type="PANTHER" id="PTHR43740">
    <property type="entry name" value="LEUCYL-TRNA SYNTHETASE"/>
    <property type="match status" value="1"/>
</dbReference>
<proteinExistence type="inferred from homology"/>
<keyword evidence="3" id="KW-0436">Ligase</keyword>
<dbReference type="PRINTS" id="PR00985">
    <property type="entry name" value="TRNASYNTHLEU"/>
</dbReference>
<dbReference type="SUPFAM" id="SSF52374">
    <property type="entry name" value="Nucleotidylyl transferase"/>
    <property type="match status" value="1"/>
</dbReference>
<dbReference type="GO" id="GO:0002161">
    <property type="term" value="F:aminoacyl-tRNA deacylase activity"/>
    <property type="evidence" value="ECO:0007669"/>
    <property type="project" value="InterPro"/>
</dbReference>
<evidence type="ECO:0000256" key="7">
    <source>
        <dbReference type="ARBA" id="ARBA00023146"/>
    </source>
</evidence>
<keyword evidence="7" id="KW-0030">Aminoacyl-tRNA synthetase</keyword>
<evidence type="ECO:0000256" key="1">
    <source>
        <dbReference type="ARBA" id="ARBA00005594"/>
    </source>
</evidence>
<dbReference type="Gene3D" id="1.10.730.10">
    <property type="entry name" value="Isoleucyl-tRNA Synthetase, Domain 1"/>
    <property type="match status" value="1"/>
</dbReference>
<dbReference type="EMBL" id="UINC01038575">
    <property type="protein sequence ID" value="SVB35783.1"/>
    <property type="molecule type" value="Genomic_DNA"/>
</dbReference>
<dbReference type="InterPro" id="IPR002302">
    <property type="entry name" value="Leu-tRNA-ligase"/>
</dbReference>
<evidence type="ECO:0000256" key="2">
    <source>
        <dbReference type="ARBA" id="ARBA00013164"/>
    </source>
</evidence>
<dbReference type="Gene3D" id="3.90.740.10">
    <property type="entry name" value="Valyl/Leucyl/Isoleucyl-tRNA synthetase, editing domain"/>
    <property type="match status" value="1"/>
</dbReference>
<protein>
    <recommendedName>
        <fullName evidence="2">leucine--tRNA ligase</fullName>
        <ecNumber evidence="2">6.1.1.4</ecNumber>
    </recommendedName>
</protein>
<feature type="domain" description="Methionyl/Leucyl tRNA synthetase" evidence="8">
    <location>
        <begin position="63"/>
        <end position="204"/>
    </location>
</feature>
<dbReference type="InterPro" id="IPR015413">
    <property type="entry name" value="Methionyl/Leucyl_tRNA_Synth"/>
</dbReference>
<evidence type="ECO:0000259" key="9">
    <source>
        <dbReference type="Pfam" id="PF13603"/>
    </source>
</evidence>
<dbReference type="InterPro" id="IPR009008">
    <property type="entry name" value="Val/Leu/Ile-tRNA-synth_edit"/>
</dbReference>
<dbReference type="SUPFAM" id="SSF50677">
    <property type="entry name" value="ValRS/IleRS/LeuRS editing domain"/>
    <property type="match status" value="1"/>
</dbReference>
<name>A0A382DDR6_9ZZZZ</name>
<evidence type="ECO:0000259" key="8">
    <source>
        <dbReference type="Pfam" id="PF09334"/>
    </source>
</evidence>
<keyword evidence="6" id="KW-0648">Protein biosynthesis</keyword>
<accession>A0A382DDR6</accession>
<dbReference type="InterPro" id="IPR014729">
    <property type="entry name" value="Rossmann-like_a/b/a_fold"/>
</dbReference>
<dbReference type="InterPro" id="IPR001412">
    <property type="entry name" value="aa-tRNA-synth_I_CS"/>
</dbReference>
<dbReference type="PANTHER" id="PTHR43740:SF2">
    <property type="entry name" value="LEUCINE--TRNA LIGASE, MITOCHONDRIAL"/>
    <property type="match status" value="1"/>
</dbReference>
<sequence>MKMCYPQDTGPRELIMSGSENNTYKPIVIEGKWQSLWEKKRTNSLSSGVLEEGKNSYYNLMMFPYPSAEGLHVGNIYAFTGADVHGRFRQLTGHNVFEPIGFDAFGIHSENFALKQGVHPMDLIPSNVANFTRQLKRMGGMFDWDHTVDTTDSSYYRWTQWIFVQLFKAGLAVRKEAPVNWCPSCMTVLSNEQVVAGRCERCDTPVEQRNIAQWFFRITEYSQRLLDGLNKIDWSKTTKKAQENWIGRSEGAVLNFPILPEERREDPFDAMNQETFSSAMKDLKQIEIFTTRPDTIFGATYIVLSPEHPLVKNVTSDQQQGTLQDYQEKTARL</sequence>
<comment type="similarity">
    <text evidence="1">Belongs to the class-I aminoacyl-tRNA synthetase family.</text>
</comment>
<evidence type="ECO:0000256" key="6">
    <source>
        <dbReference type="ARBA" id="ARBA00022917"/>
    </source>
</evidence>
<dbReference type="GO" id="GO:0005524">
    <property type="term" value="F:ATP binding"/>
    <property type="evidence" value="ECO:0007669"/>
    <property type="project" value="UniProtKB-KW"/>
</dbReference>